<dbReference type="Pfam" id="PF18962">
    <property type="entry name" value="Por_Secre_tail"/>
    <property type="match status" value="1"/>
</dbReference>
<dbReference type="NCBIfam" id="TIGR04183">
    <property type="entry name" value="Por_Secre_tail"/>
    <property type="match status" value="1"/>
</dbReference>
<protein>
    <recommendedName>
        <fullName evidence="3">Secretion system C-terminal sorting domain-containing protein</fullName>
    </recommendedName>
</protein>
<evidence type="ECO:0000256" key="2">
    <source>
        <dbReference type="SAM" id="SignalP"/>
    </source>
</evidence>
<name>A0A1S7DQL8_RIEAN</name>
<gene>
    <name evidence="4" type="ORF">AB406_0452</name>
</gene>
<feature type="chain" id="PRO_5012955595" description="Secretion system C-terminal sorting domain-containing protein" evidence="2">
    <location>
        <begin position="20"/>
        <end position="280"/>
    </location>
</feature>
<sequence>MKKLYSLVAALAITGTTTAQINVFNGVDFEDWATFESSLNSFGIKSYATQGVGLGYNNTNSLNINTSGASGNDYVFTSKAAAALPTSIEKITLMVKGSSAKSLSFNLYKTTLDSKGRQEYYVFNLADFGDSNVTLESSGSNQYTGTINTNGEWREITLKIDNLADINLTDTSKDIFALKIGKGAKYNLNIDDIKIYDKKMNVYDLAGNKLKNLVKNTVVDTQLLFGTDADIKIYNVNGQLVKSAKVNNSEALNLSSLPKGVYIVSGEVNGEKVSQKIIKK</sequence>
<dbReference type="RefSeq" id="WP_079206663.1">
    <property type="nucleotide sequence ID" value="NZ_CP011859.1"/>
</dbReference>
<reference evidence="4 5" key="1">
    <citation type="submission" date="2015-06" db="EMBL/GenBank/DDBJ databases">
        <title>R. anatipestifer strain HXb2 is the most virulent strain so far, and the genome sequence would help us uncover the pathogenesis.</title>
        <authorList>
            <person name="Hu Q."/>
            <person name="Qi J."/>
            <person name="Bo H."/>
            <person name="Liu G."/>
            <person name="Tao M."/>
            <person name="Ding Y."/>
            <person name="Xue Y."/>
        </authorList>
    </citation>
    <scope>NUCLEOTIDE SEQUENCE [LARGE SCALE GENOMIC DNA]</scope>
    <source>
        <strain evidence="4 5">HXb2</strain>
    </source>
</reference>
<dbReference type="AlphaFoldDB" id="A0A1S7DQL8"/>
<evidence type="ECO:0000313" key="4">
    <source>
        <dbReference type="EMBL" id="AQY21410.1"/>
    </source>
</evidence>
<feature type="signal peptide" evidence="2">
    <location>
        <begin position="1"/>
        <end position="19"/>
    </location>
</feature>
<accession>A0A1S7DQL8</accession>
<keyword evidence="1 2" id="KW-0732">Signal</keyword>
<evidence type="ECO:0000313" key="5">
    <source>
        <dbReference type="Proteomes" id="UP000189883"/>
    </source>
</evidence>
<evidence type="ECO:0000256" key="1">
    <source>
        <dbReference type="ARBA" id="ARBA00022729"/>
    </source>
</evidence>
<organism evidence="4 5">
    <name type="scientific">Riemerella anatipestifer</name>
    <name type="common">Moraxella anatipestifer</name>
    <dbReference type="NCBI Taxonomy" id="34085"/>
    <lineage>
        <taxon>Bacteria</taxon>
        <taxon>Pseudomonadati</taxon>
        <taxon>Bacteroidota</taxon>
        <taxon>Flavobacteriia</taxon>
        <taxon>Flavobacteriales</taxon>
        <taxon>Weeksellaceae</taxon>
        <taxon>Riemerella</taxon>
    </lineage>
</organism>
<feature type="domain" description="Secretion system C-terminal sorting" evidence="3">
    <location>
        <begin position="227"/>
        <end position="278"/>
    </location>
</feature>
<dbReference type="EMBL" id="CP011859">
    <property type="protein sequence ID" value="AQY21410.1"/>
    <property type="molecule type" value="Genomic_DNA"/>
</dbReference>
<proteinExistence type="predicted"/>
<dbReference type="Proteomes" id="UP000189883">
    <property type="component" value="Chromosome"/>
</dbReference>
<evidence type="ECO:0000259" key="3">
    <source>
        <dbReference type="Pfam" id="PF18962"/>
    </source>
</evidence>
<dbReference type="InterPro" id="IPR026444">
    <property type="entry name" value="Secre_tail"/>
</dbReference>